<dbReference type="Gene3D" id="1.10.8.430">
    <property type="entry name" value="Helical domain of apoptotic protease-activating factors"/>
    <property type="match status" value="1"/>
</dbReference>
<evidence type="ECO:0000259" key="9">
    <source>
        <dbReference type="Pfam" id="PF18052"/>
    </source>
</evidence>
<evidence type="ECO:0000313" key="12">
    <source>
        <dbReference type="EMBL" id="TVU51745.1"/>
    </source>
</evidence>
<proteinExistence type="inferred from homology"/>
<dbReference type="InterPro" id="IPR002182">
    <property type="entry name" value="NB-ARC"/>
</dbReference>
<dbReference type="EMBL" id="RWGY01000002">
    <property type="protein sequence ID" value="TVU51745.1"/>
    <property type="molecule type" value="Genomic_DNA"/>
</dbReference>
<dbReference type="Pfam" id="PF23559">
    <property type="entry name" value="WHD_DRP"/>
    <property type="match status" value="1"/>
</dbReference>
<keyword evidence="4" id="KW-0547">Nucleotide-binding</keyword>
<dbReference type="Gene3D" id="3.80.10.10">
    <property type="entry name" value="Ribonuclease Inhibitor"/>
    <property type="match status" value="4"/>
</dbReference>
<feature type="domain" description="Disease resistance protein winged helix" evidence="10">
    <location>
        <begin position="506"/>
        <end position="574"/>
    </location>
</feature>
<keyword evidence="2" id="KW-0433">Leucine-rich repeat</keyword>
<dbReference type="OrthoDB" id="1534087at2759"/>
<dbReference type="SUPFAM" id="SSF52540">
    <property type="entry name" value="P-loop containing nucleoside triphosphate hydrolases"/>
    <property type="match status" value="1"/>
</dbReference>
<evidence type="ECO:0000256" key="2">
    <source>
        <dbReference type="ARBA" id="ARBA00022614"/>
    </source>
</evidence>
<comment type="caution">
    <text evidence="12">The sequence shown here is derived from an EMBL/GenBank/DDBJ whole genome shotgun (WGS) entry which is preliminary data.</text>
</comment>
<dbReference type="Gene3D" id="3.40.50.300">
    <property type="entry name" value="P-loop containing nucleotide triphosphate hydrolases"/>
    <property type="match status" value="1"/>
</dbReference>
<evidence type="ECO:0000259" key="10">
    <source>
        <dbReference type="Pfam" id="PF23559"/>
    </source>
</evidence>
<feature type="domain" description="R13L1/DRL21-like LRR repeat region" evidence="11">
    <location>
        <begin position="736"/>
        <end position="868"/>
    </location>
</feature>
<evidence type="ECO:0008006" key="14">
    <source>
        <dbReference type="Google" id="ProtNLM"/>
    </source>
</evidence>
<evidence type="ECO:0000256" key="7">
    <source>
        <dbReference type="SAM" id="Coils"/>
    </source>
</evidence>
<keyword evidence="5" id="KW-0611">Plant defense</keyword>
<protein>
    <recommendedName>
        <fullName evidence="14">NB-ARC domain-containing protein</fullName>
    </recommendedName>
</protein>
<feature type="domain" description="Disease resistance N-terminal" evidence="9">
    <location>
        <begin position="72"/>
        <end position="162"/>
    </location>
</feature>
<dbReference type="GO" id="GO:0051707">
    <property type="term" value="P:response to other organism"/>
    <property type="evidence" value="ECO:0007669"/>
    <property type="project" value="UniProtKB-ARBA"/>
</dbReference>
<evidence type="ECO:0000256" key="4">
    <source>
        <dbReference type="ARBA" id="ARBA00022741"/>
    </source>
</evidence>
<dbReference type="PRINTS" id="PR00364">
    <property type="entry name" value="DISEASERSIST"/>
</dbReference>
<dbReference type="InterPro" id="IPR058922">
    <property type="entry name" value="WHD_DRP"/>
</dbReference>
<dbReference type="InterPro" id="IPR036388">
    <property type="entry name" value="WH-like_DNA-bd_sf"/>
</dbReference>
<reference evidence="12 13" key="1">
    <citation type="journal article" date="2019" name="Sci. Rep.">
        <title>A high-quality genome of Eragrostis curvula grass provides insights into Poaceae evolution and supports new strategies to enhance forage quality.</title>
        <authorList>
            <person name="Carballo J."/>
            <person name="Santos B.A.C.M."/>
            <person name="Zappacosta D."/>
            <person name="Garbus I."/>
            <person name="Selva J.P."/>
            <person name="Gallo C.A."/>
            <person name="Diaz A."/>
            <person name="Albertini E."/>
            <person name="Caccamo M."/>
            <person name="Echenique V."/>
        </authorList>
    </citation>
    <scope>NUCLEOTIDE SEQUENCE [LARGE SCALE GENOMIC DNA]</scope>
    <source>
        <strain evidence="13">cv. Victoria</strain>
        <tissue evidence="12">Leaf</tissue>
    </source>
</reference>
<evidence type="ECO:0000256" key="3">
    <source>
        <dbReference type="ARBA" id="ARBA00022737"/>
    </source>
</evidence>
<gene>
    <name evidence="12" type="ORF">EJB05_03188</name>
</gene>
<feature type="domain" description="NB-ARC" evidence="8">
    <location>
        <begin position="254"/>
        <end position="420"/>
    </location>
</feature>
<dbReference type="Proteomes" id="UP000324897">
    <property type="component" value="Chromosome 6"/>
</dbReference>
<dbReference type="GO" id="GO:0005524">
    <property type="term" value="F:ATP binding"/>
    <property type="evidence" value="ECO:0007669"/>
    <property type="project" value="UniProtKB-KW"/>
</dbReference>
<dbReference type="Gene3D" id="1.20.5.4130">
    <property type="match status" value="1"/>
</dbReference>
<dbReference type="InterPro" id="IPR041118">
    <property type="entry name" value="Rx_N"/>
</dbReference>
<evidence type="ECO:0000259" key="8">
    <source>
        <dbReference type="Pfam" id="PF00931"/>
    </source>
</evidence>
<feature type="non-terminal residue" evidence="12">
    <location>
        <position position="1"/>
    </location>
</feature>
<dbReference type="GO" id="GO:0043531">
    <property type="term" value="F:ADP binding"/>
    <property type="evidence" value="ECO:0007669"/>
    <property type="project" value="InterPro"/>
</dbReference>
<keyword evidence="3" id="KW-0677">Repeat</keyword>
<evidence type="ECO:0000256" key="5">
    <source>
        <dbReference type="ARBA" id="ARBA00022821"/>
    </source>
</evidence>
<dbReference type="PANTHER" id="PTHR36766:SF55">
    <property type="entry name" value="OS11G0492900 PROTEIN"/>
    <property type="match status" value="1"/>
</dbReference>
<keyword evidence="6" id="KW-0067">ATP-binding</keyword>
<name>A0A5J9WVK0_9POAL</name>
<accession>A0A5J9WVK0</accession>
<dbReference type="PANTHER" id="PTHR36766">
    <property type="entry name" value="PLANT BROAD-SPECTRUM MILDEW RESISTANCE PROTEIN RPW8"/>
    <property type="match status" value="1"/>
</dbReference>
<evidence type="ECO:0000313" key="13">
    <source>
        <dbReference type="Proteomes" id="UP000324897"/>
    </source>
</evidence>
<dbReference type="InterPro" id="IPR042197">
    <property type="entry name" value="Apaf_helical"/>
</dbReference>
<dbReference type="Gene3D" id="1.10.10.10">
    <property type="entry name" value="Winged helix-like DNA-binding domain superfamily/Winged helix DNA-binding domain"/>
    <property type="match status" value="1"/>
</dbReference>
<dbReference type="InterPro" id="IPR027417">
    <property type="entry name" value="P-loop_NTPase"/>
</dbReference>
<dbReference type="Gramene" id="TVU51745">
    <property type="protein sequence ID" value="TVU51745"/>
    <property type="gene ID" value="EJB05_03188"/>
</dbReference>
<dbReference type="InterPro" id="IPR056789">
    <property type="entry name" value="LRR_R13L1-DRL21"/>
</dbReference>
<evidence type="ECO:0000259" key="11">
    <source>
        <dbReference type="Pfam" id="PF25019"/>
    </source>
</evidence>
<sequence>MIIQQQELQPHQVAQSLSSYQIDTEAFLFMYATFLLCKKLSGLLLQLGYQSWELEIKMTGIFESLSVGRAWEKLISLLHAFSASSSSSASQDDIHELRKLERTMRRIRATLHDAEEHWNIREESAKLRLRELKEVARDAEDVVEEYEYEVNRYKVQALERYHSVRNTSKRKHQEENEPYSMDASFLAPSCQLVFRAREITDRFKEILNYSDHFILSENDGERRFIPDISNLQHTSSLVSQKTIVGRHQDKKKIVEQILSREEKSARNHVHVMAIVGMGGLGKTTLAQLVYNNLRVRQSFDKQAWISVSENFDVSSITRNIFSSLTNGRYENTQFSDIQKLLADEIHDKRVLLVLDNVWNERRDHWELLCMPLSTTRFCQILVTSRSEAVARLIQTVPFYHLKCLSFDESWSLFKQAAFSVENEHAAPANILEIGKAIVKKCKGLPLAIKTLGSMLRYEIDEKTWEVVLENELWYWEQPRKEILPALELSYKNMPLYLRRCFVSLSLFPKVHSLDDTKVIRLWKLLDLLHCDGSDDEYEVGQLYLKQLVQRSILEVYNRGVACFYRLHDLIHDLACYLSEEEFYRFEGNTLTEIGSNVLYMSIPEGVMSTEIPIVPHSLRAIIMMGKEIKIKDPKAFFMSCKKLRALHIEDRSLVEALPDFMGCLKLLRHLSFGVLRDTPSAIPICISMLQFYNLQTLDLSVYNSHKLFFSGIGHLINLHNLLPEIRLSRCGCSCNIRELRNINKIRKLRIYGLGNISHIKDAIEAQMQSKTQLRSLDLGFSVGMQYCQCVLQLEPVTISHEQLLESLRPHRNLCELSIWDYESQNYPSWLGDDSFCNLTRIVICRCGSQYLPTLSGLPSLKHLKICDMACVERIGEEFHSHPTTQGFPSLRNLEFVDMFKWSEWSGLDIGDFHCLQTLSILSAPKLRSLPLVSALCELYIEGCPSLSELPALPSLLLLSLEDCSNLNAVGDLLLLGTLKIRQCSNLSAVVALPSLTILKIRDCSNLSAVTTLPSLTSLELRHCLNLSAVKTLPRLTNLKIHDCPNLNTIGSLPSLSTLELATPVKNEILHRLLNYHPSLECLKITYQELTSLPIDPQSLPALTKLHLGDCPNLQYCDGLAGLTTLQELEVWGCPKLTRDMFAPKVTENH</sequence>
<evidence type="ECO:0000256" key="1">
    <source>
        <dbReference type="ARBA" id="ARBA00008894"/>
    </source>
</evidence>
<feature type="coiled-coil region" evidence="7">
    <location>
        <begin position="97"/>
        <end position="156"/>
    </location>
</feature>
<evidence type="ECO:0000256" key="6">
    <source>
        <dbReference type="ARBA" id="ARBA00022840"/>
    </source>
</evidence>
<keyword evidence="7" id="KW-0175">Coiled coil</keyword>
<dbReference type="SUPFAM" id="SSF52058">
    <property type="entry name" value="L domain-like"/>
    <property type="match status" value="1"/>
</dbReference>
<organism evidence="12 13">
    <name type="scientific">Eragrostis curvula</name>
    <name type="common">weeping love grass</name>
    <dbReference type="NCBI Taxonomy" id="38414"/>
    <lineage>
        <taxon>Eukaryota</taxon>
        <taxon>Viridiplantae</taxon>
        <taxon>Streptophyta</taxon>
        <taxon>Embryophyta</taxon>
        <taxon>Tracheophyta</taxon>
        <taxon>Spermatophyta</taxon>
        <taxon>Magnoliopsida</taxon>
        <taxon>Liliopsida</taxon>
        <taxon>Poales</taxon>
        <taxon>Poaceae</taxon>
        <taxon>PACMAD clade</taxon>
        <taxon>Chloridoideae</taxon>
        <taxon>Eragrostideae</taxon>
        <taxon>Eragrostidinae</taxon>
        <taxon>Eragrostis</taxon>
    </lineage>
</organism>
<keyword evidence="13" id="KW-1185">Reference proteome</keyword>
<comment type="similarity">
    <text evidence="1">Belongs to the disease resistance NB-LRR family.</text>
</comment>
<dbReference type="Pfam" id="PF25019">
    <property type="entry name" value="LRR_R13L1-DRL21"/>
    <property type="match status" value="1"/>
</dbReference>
<dbReference type="GO" id="GO:0006952">
    <property type="term" value="P:defense response"/>
    <property type="evidence" value="ECO:0007669"/>
    <property type="project" value="UniProtKB-KW"/>
</dbReference>
<dbReference type="SUPFAM" id="SSF52047">
    <property type="entry name" value="RNI-like"/>
    <property type="match status" value="1"/>
</dbReference>
<dbReference type="FunFam" id="3.40.50.300:FF:001091">
    <property type="entry name" value="Probable disease resistance protein At1g61300"/>
    <property type="match status" value="1"/>
</dbReference>
<dbReference type="AlphaFoldDB" id="A0A5J9WVK0"/>
<dbReference type="InterPro" id="IPR032675">
    <property type="entry name" value="LRR_dom_sf"/>
</dbReference>
<dbReference type="Pfam" id="PF18052">
    <property type="entry name" value="Rx_N"/>
    <property type="match status" value="1"/>
</dbReference>
<dbReference type="Pfam" id="PF00931">
    <property type="entry name" value="NB-ARC"/>
    <property type="match status" value="1"/>
</dbReference>